<evidence type="ECO:0000313" key="6">
    <source>
        <dbReference type="EMBL" id="MBD2803070.1"/>
    </source>
</evidence>
<evidence type="ECO:0000256" key="4">
    <source>
        <dbReference type="PROSITE-ProRule" id="PRU00489"/>
    </source>
</evidence>
<feature type="compositionally biased region" description="Basic residues" evidence="5">
    <location>
        <begin position="226"/>
        <end position="235"/>
    </location>
</feature>
<dbReference type="InterPro" id="IPR007757">
    <property type="entry name" value="MT-A70-like"/>
</dbReference>
<dbReference type="RefSeq" id="WP_323869898.1">
    <property type="nucleotide sequence ID" value="NZ_JACXBF010000589.1"/>
</dbReference>
<dbReference type="InterPro" id="IPR029063">
    <property type="entry name" value="SAM-dependent_MTases_sf"/>
</dbReference>
<evidence type="ECO:0000256" key="1">
    <source>
        <dbReference type="ARBA" id="ARBA00022603"/>
    </source>
</evidence>
<reference evidence="6" key="2">
    <citation type="journal article" date="2024" name="Toxins">
        <title>Genome Sequence Analysis of Native Xenorhabdus Strains Isolated from Entomopathogenic Nematodes in Argentina.</title>
        <authorList>
            <person name="Palma L."/>
            <person name="Frizzo L."/>
            <person name="Kaiser S."/>
            <person name="Berry C."/>
            <person name="Caballero P."/>
            <person name="Bode H.B."/>
            <person name="Del Valle E.E."/>
        </authorList>
    </citation>
    <scope>NUCLEOTIDE SEQUENCE</scope>
    <source>
        <strain evidence="6">M</strain>
    </source>
</reference>
<comment type="caution">
    <text evidence="6">The sequence shown here is derived from an EMBL/GenBank/DDBJ whole genome shotgun (WGS) entry which is preliminary data.</text>
</comment>
<dbReference type="EMBL" id="JACXBF010000589">
    <property type="protein sequence ID" value="MBD2803070.1"/>
    <property type="molecule type" value="Genomic_DNA"/>
</dbReference>
<evidence type="ECO:0000256" key="2">
    <source>
        <dbReference type="ARBA" id="ARBA00022679"/>
    </source>
</evidence>
<keyword evidence="3" id="KW-0949">S-adenosyl-L-methionine</keyword>
<dbReference type="PANTHER" id="PTHR12829:SF7">
    <property type="entry name" value="N6-ADENOSINE-METHYLTRANSFERASE CATALYTIC SUBUNIT"/>
    <property type="match status" value="1"/>
</dbReference>
<organism evidence="6">
    <name type="scientific">Xenorhabdus szentirmaii</name>
    <dbReference type="NCBI Taxonomy" id="290112"/>
    <lineage>
        <taxon>Bacteria</taxon>
        <taxon>Pseudomonadati</taxon>
        <taxon>Pseudomonadota</taxon>
        <taxon>Gammaproteobacteria</taxon>
        <taxon>Enterobacterales</taxon>
        <taxon>Morganellaceae</taxon>
        <taxon>Xenorhabdus</taxon>
    </lineage>
</organism>
<sequence>MKYDLILADPPWQYNNAASNGAANNHYTTTDFYALTRLSIEKIAADNSVLAMWYTGNFAAEAMELAKAWGFKVKTMKLFTWVKLNKLAMDRIDKAIQEERLLDSWDFLELLNTETRMNGGNYTRSNTEDVLIAIKGNGLPRQSASVKQVIYSCLGEHSQKPREVHYRLEQLYGDVPRIELFARESVYGWDLYGNESPVNNITFINEVRYEHTQNNHRNDQTGNQRVFKHRSPNVR</sequence>
<reference evidence="6" key="1">
    <citation type="submission" date="2020-09" db="EMBL/GenBank/DDBJ databases">
        <authorList>
            <person name="Palma L."/>
            <person name="Caballero P."/>
            <person name="Berry C."/>
            <person name="Del Valle E."/>
        </authorList>
    </citation>
    <scope>NUCLEOTIDE SEQUENCE</scope>
    <source>
        <strain evidence="6">M</strain>
    </source>
</reference>
<evidence type="ECO:0000256" key="3">
    <source>
        <dbReference type="ARBA" id="ARBA00022691"/>
    </source>
</evidence>
<dbReference type="AlphaFoldDB" id="A0AAW3YYC4"/>
<name>A0AAW3YYC4_9GAMM</name>
<proteinExistence type="inferred from homology"/>
<dbReference type="PROSITE" id="PS00092">
    <property type="entry name" value="N6_MTASE"/>
    <property type="match status" value="1"/>
</dbReference>
<dbReference type="GO" id="GO:0032259">
    <property type="term" value="P:methylation"/>
    <property type="evidence" value="ECO:0007669"/>
    <property type="project" value="UniProtKB-KW"/>
</dbReference>
<keyword evidence="1 6" id="KW-0489">Methyltransferase</keyword>
<comment type="similarity">
    <text evidence="4">Belongs to the MT-A70-like family.</text>
</comment>
<dbReference type="PANTHER" id="PTHR12829">
    <property type="entry name" value="N6-ADENOSINE-METHYLTRANSFERASE"/>
    <property type="match status" value="1"/>
</dbReference>
<dbReference type="SUPFAM" id="SSF53335">
    <property type="entry name" value="S-adenosyl-L-methionine-dependent methyltransferases"/>
    <property type="match status" value="1"/>
</dbReference>
<feature type="region of interest" description="Disordered" evidence="5">
    <location>
        <begin position="213"/>
        <end position="235"/>
    </location>
</feature>
<dbReference type="GO" id="GO:0008168">
    <property type="term" value="F:methyltransferase activity"/>
    <property type="evidence" value="ECO:0007669"/>
    <property type="project" value="UniProtKB-KW"/>
</dbReference>
<dbReference type="PROSITE" id="PS51143">
    <property type="entry name" value="MT_A70"/>
    <property type="match status" value="1"/>
</dbReference>
<dbReference type="Pfam" id="PF05063">
    <property type="entry name" value="MT-A70"/>
    <property type="match status" value="2"/>
</dbReference>
<dbReference type="Proteomes" id="UP001193920">
    <property type="component" value="Unassembled WGS sequence"/>
</dbReference>
<dbReference type="GO" id="GO:0003676">
    <property type="term" value="F:nucleic acid binding"/>
    <property type="evidence" value="ECO:0007669"/>
    <property type="project" value="InterPro"/>
</dbReference>
<evidence type="ECO:0000256" key="5">
    <source>
        <dbReference type="SAM" id="MobiDB-lite"/>
    </source>
</evidence>
<gene>
    <name evidence="6" type="ORF">ID854_22140</name>
</gene>
<accession>A0AAW3YYC4</accession>
<dbReference type="InterPro" id="IPR002052">
    <property type="entry name" value="DNA_methylase_N6_adenine_CS"/>
</dbReference>
<keyword evidence="2" id="KW-0808">Transferase</keyword>
<protein>
    <submittedName>
        <fullName evidence="6">DNA methyltransferase</fullName>
    </submittedName>
</protein>